<dbReference type="InterPro" id="IPR000152">
    <property type="entry name" value="EGF-type_Asp/Asn_hydroxyl_site"/>
</dbReference>
<keyword evidence="6" id="KW-0472">Membrane</keyword>
<keyword evidence="4" id="KW-0732">Signal</keyword>
<proteinExistence type="predicted"/>
<dbReference type="PROSITE" id="PS00022">
    <property type="entry name" value="EGF_1"/>
    <property type="match status" value="2"/>
</dbReference>
<dbReference type="AlphaFoldDB" id="A0A443S619"/>
<comment type="subcellular location">
    <subcellularLocation>
        <location evidence="1">Cell membrane</location>
    </subcellularLocation>
</comment>
<keyword evidence="3 9" id="KW-0245">EGF-like domain</keyword>
<dbReference type="InterPro" id="IPR018097">
    <property type="entry name" value="EGF_Ca-bd_CS"/>
</dbReference>
<evidence type="ECO:0000256" key="4">
    <source>
        <dbReference type="ARBA" id="ARBA00022729"/>
    </source>
</evidence>
<dbReference type="SMART" id="SM00181">
    <property type="entry name" value="EGF"/>
    <property type="match status" value="4"/>
</dbReference>
<feature type="domain" description="EGF-like" evidence="10">
    <location>
        <begin position="179"/>
        <end position="220"/>
    </location>
</feature>
<dbReference type="InterPro" id="IPR000742">
    <property type="entry name" value="EGF"/>
</dbReference>
<keyword evidence="8" id="KW-0325">Glycoprotein</keyword>
<accession>A0A443S619</accession>
<dbReference type="Pfam" id="PF07645">
    <property type="entry name" value="EGF_CA"/>
    <property type="match status" value="1"/>
</dbReference>
<dbReference type="GO" id="GO:0005509">
    <property type="term" value="F:calcium ion binding"/>
    <property type="evidence" value="ECO:0007669"/>
    <property type="project" value="InterPro"/>
</dbReference>
<evidence type="ECO:0000256" key="5">
    <source>
        <dbReference type="ARBA" id="ARBA00022737"/>
    </source>
</evidence>
<evidence type="ECO:0000256" key="1">
    <source>
        <dbReference type="ARBA" id="ARBA00004236"/>
    </source>
</evidence>
<feature type="disulfide bond" evidence="9">
    <location>
        <begin position="167"/>
        <end position="176"/>
    </location>
</feature>
<evidence type="ECO:0000259" key="10">
    <source>
        <dbReference type="PROSITE" id="PS50026"/>
    </source>
</evidence>
<dbReference type="Pfam" id="PF12661">
    <property type="entry name" value="hEGF"/>
    <property type="match status" value="1"/>
</dbReference>
<gene>
    <name evidence="11" type="ORF">B4U80_06678</name>
</gene>
<protein>
    <submittedName>
        <fullName evidence="11">Cubilin-like protein</fullName>
    </submittedName>
</protein>
<dbReference type="OrthoDB" id="6514123at2759"/>
<evidence type="ECO:0000313" key="11">
    <source>
        <dbReference type="EMBL" id="RWS22865.1"/>
    </source>
</evidence>
<keyword evidence="12" id="KW-1185">Reference proteome</keyword>
<evidence type="ECO:0000256" key="8">
    <source>
        <dbReference type="ARBA" id="ARBA00023180"/>
    </source>
</evidence>
<dbReference type="InterPro" id="IPR001881">
    <property type="entry name" value="EGF-like_Ca-bd_dom"/>
</dbReference>
<dbReference type="GO" id="GO:0005886">
    <property type="term" value="C:plasma membrane"/>
    <property type="evidence" value="ECO:0007669"/>
    <property type="project" value="UniProtKB-SubCell"/>
</dbReference>
<dbReference type="PROSITE" id="PS50026">
    <property type="entry name" value="EGF_3"/>
    <property type="match status" value="2"/>
</dbReference>
<dbReference type="FunFam" id="2.10.25.10:FF:000143">
    <property type="entry name" value="Protein crumbs 1"/>
    <property type="match status" value="1"/>
</dbReference>
<dbReference type="SUPFAM" id="SSF57196">
    <property type="entry name" value="EGF/Laminin"/>
    <property type="match status" value="3"/>
</dbReference>
<dbReference type="SMART" id="SM00179">
    <property type="entry name" value="EGF_CA"/>
    <property type="match status" value="4"/>
</dbReference>
<evidence type="ECO:0000256" key="3">
    <source>
        <dbReference type="ARBA" id="ARBA00022536"/>
    </source>
</evidence>
<organism evidence="11 12">
    <name type="scientific">Leptotrombidium deliense</name>
    <dbReference type="NCBI Taxonomy" id="299467"/>
    <lineage>
        <taxon>Eukaryota</taxon>
        <taxon>Metazoa</taxon>
        <taxon>Ecdysozoa</taxon>
        <taxon>Arthropoda</taxon>
        <taxon>Chelicerata</taxon>
        <taxon>Arachnida</taxon>
        <taxon>Acari</taxon>
        <taxon>Acariformes</taxon>
        <taxon>Trombidiformes</taxon>
        <taxon>Prostigmata</taxon>
        <taxon>Anystina</taxon>
        <taxon>Parasitengona</taxon>
        <taxon>Trombiculoidea</taxon>
        <taxon>Trombiculidae</taxon>
        <taxon>Leptotrombidium</taxon>
    </lineage>
</organism>
<evidence type="ECO:0000313" key="12">
    <source>
        <dbReference type="Proteomes" id="UP000288716"/>
    </source>
</evidence>
<dbReference type="InterPro" id="IPR053119">
    <property type="entry name" value="Cubilin_domain"/>
</dbReference>
<dbReference type="Gene3D" id="2.10.25.10">
    <property type="entry name" value="Laminin"/>
    <property type="match status" value="3"/>
</dbReference>
<dbReference type="STRING" id="299467.A0A443S619"/>
<dbReference type="InterPro" id="IPR013032">
    <property type="entry name" value="EGF-like_CS"/>
</dbReference>
<sequence length="330" mass="35349">MDTTQLPTLSIKDGNLVFETGKDKTIAFQSTNGGTINVNDANLGNLVNDAKATSSRLESLTSTHITAIQDKITKLEQLLVSLSDSINGTQVIQESVKSVKEKIDGILGTGANALTPFRVRLALRRITRMQNDLNALKFSVSKNECKSNPCKNGGTCVDGYKTFYCRCTNGWRGDTCETDVDECSEFAGTGYGCQNGATCVNTPGSYSCQCKADWKGVHCAERHDDCTGASNRELCDHGTCVNVPRTKAGEAKYRCQCEQGWTNTGSNGDGPCSKDINECDQGPCSTNPFVPCYNLPGTFSCGSCPPGYTGSGFFCRDINECLVNNGGCSP</sequence>
<comment type="caution">
    <text evidence="9">Lacks conserved residue(s) required for the propagation of feature annotation.</text>
</comment>
<keyword evidence="7 9" id="KW-1015">Disulfide bond</keyword>
<dbReference type="Proteomes" id="UP000288716">
    <property type="component" value="Unassembled WGS sequence"/>
</dbReference>
<evidence type="ECO:0000256" key="6">
    <source>
        <dbReference type="ARBA" id="ARBA00023136"/>
    </source>
</evidence>
<evidence type="ECO:0000256" key="2">
    <source>
        <dbReference type="ARBA" id="ARBA00022475"/>
    </source>
</evidence>
<dbReference type="CDD" id="cd00054">
    <property type="entry name" value="EGF_CA"/>
    <property type="match status" value="3"/>
</dbReference>
<comment type="caution">
    <text evidence="11">The sequence shown here is derived from an EMBL/GenBank/DDBJ whole genome shotgun (WGS) entry which is preliminary data.</text>
</comment>
<keyword evidence="2" id="KW-1003">Cell membrane</keyword>
<dbReference type="PROSITE" id="PS01187">
    <property type="entry name" value="EGF_CA"/>
    <property type="match status" value="2"/>
</dbReference>
<dbReference type="PROSITE" id="PS01186">
    <property type="entry name" value="EGF_2"/>
    <property type="match status" value="1"/>
</dbReference>
<feature type="domain" description="EGF-like" evidence="10">
    <location>
        <begin position="141"/>
        <end position="177"/>
    </location>
</feature>
<dbReference type="InterPro" id="IPR049883">
    <property type="entry name" value="NOTCH1_EGF-like"/>
</dbReference>
<feature type="non-terminal residue" evidence="11">
    <location>
        <position position="330"/>
    </location>
</feature>
<dbReference type="FunFam" id="2.10.25.10:FF:000260">
    <property type="entry name" value="Notch receptor 4"/>
    <property type="match status" value="1"/>
</dbReference>
<keyword evidence="5" id="KW-0677">Repeat</keyword>
<name>A0A443S619_9ACAR</name>
<evidence type="ECO:0000256" key="7">
    <source>
        <dbReference type="ARBA" id="ARBA00023157"/>
    </source>
</evidence>
<dbReference type="EMBL" id="NCKV01007698">
    <property type="protein sequence ID" value="RWS22865.1"/>
    <property type="molecule type" value="Genomic_DNA"/>
</dbReference>
<dbReference type="PROSITE" id="PS00010">
    <property type="entry name" value="ASX_HYDROXYL"/>
    <property type="match status" value="2"/>
</dbReference>
<reference evidence="11 12" key="1">
    <citation type="journal article" date="2018" name="Gigascience">
        <title>Genomes of trombidid mites reveal novel predicted allergens and laterally-transferred genes associated with secondary metabolism.</title>
        <authorList>
            <person name="Dong X."/>
            <person name="Chaisiri K."/>
            <person name="Xia D."/>
            <person name="Armstrong S.D."/>
            <person name="Fang Y."/>
            <person name="Donnelly M.J."/>
            <person name="Kadowaki T."/>
            <person name="McGarry J.W."/>
            <person name="Darby A.C."/>
            <person name="Makepeace B.L."/>
        </authorList>
    </citation>
    <scope>NUCLEOTIDE SEQUENCE [LARGE SCALE GENOMIC DNA]</scope>
    <source>
        <strain evidence="11">UoL-UT</strain>
    </source>
</reference>
<dbReference type="PANTHER" id="PTHR47761:SF1">
    <property type="entry name" value="C-TYPE LECTIN-RELATED"/>
    <property type="match status" value="1"/>
</dbReference>
<dbReference type="PRINTS" id="PR00010">
    <property type="entry name" value="EGFBLOOD"/>
</dbReference>
<dbReference type="PANTHER" id="PTHR47761">
    <property type="entry name" value="C-TYPE LECTIN-RELATED"/>
    <property type="match status" value="1"/>
</dbReference>
<evidence type="ECO:0000256" key="9">
    <source>
        <dbReference type="PROSITE-ProRule" id="PRU00076"/>
    </source>
</evidence>
<feature type="disulfide bond" evidence="9">
    <location>
        <begin position="210"/>
        <end position="219"/>
    </location>
</feature>
<dbReference type="VEuPathDB" id="VectorBase:LDEU009175"/>
<dbReference type="Pfam" id="PF00008">
    <property type="entry name" value="EGF"/>
    <property type="match status" value="1"/>
</dbReference>